<evidence type="ECO:0000313" key="3">
    <source>
        <dbReference type="Proteomes" id="UP001391051"/>
    </source>
</evidence>
<comment type="caution">
    <text evidence="2">The sequence shown here is derived from an EMBL/GenBank/DDBJ whole genome shotgun (WGS) entry which is preliminary data.</text>
</comment>
<reference evidence="2 3" key="1">
    <citation type="submission" date="2023-01" db="EMBL/GenBank/DDBJ databases">
        <title>Analysis of 21 Apiospora genomes using comparative genomics revels a genus with tremendous synthesis potential of carbohydrate active enzymes and secondary metabolites.</title>
        <authorList>
            <person name="Sorensen T."/>
        </authorList>
    </citation>
    <scope>NUCLEOTIDE SEQUENCE [LARGE SCALE GENOMIC DNA]</scope>
    <source>
        <strain evidence="2 3">CBS 24483</strain>
    </source>
</reference>
<keyword evidence="3" id="KW-1185">Reference proteome</keyword>
<organism evidence="2 3">
    <name type="scientific">Apiospora aurea</name>
    <dbReference type="NCBI Taxonomy" id="335848"/>
    <lineage>
        <taxon>Eukaryota</taxon>
        <taxon>Fungi</taxon>
        <taxon>Dikarya</taxon>
        <taxon>Ascomycota</taxon>
        <taxon>Pezizomycotina</taxon>
        <taxon>Sordariomycetes</taxon>
        <taxon>Xylariomycetidae</taxon>
        <taxon>Amphisphaeriales</taxon>
        <taxon>Apiosporaceae</taxon>
        <taxon>Apiospora</taxon>
    </lineage>
</organism>
<protein>
    <submittedName>
        <fullName evidence="2">Uncharacterized protein</fullName>
    </submittedName>
</protein>
<evidence type="ECO:0000256" key="1">
    <source>
        <dbReference type="SAM" id="MobiDB-lite"/>
    </source>
</evidence>
<proteinExistence type="predicted"/>
<feature type="region of interest" description="Disordered" evidence="1">
    <location>
        <begin position="1"/>
        <end position="99"/>
    </location>
</feature>
<dbReference type="RefSeq" id="XP_066697575.1">
    <property type="nucleotide sequence ID" value="XM_066845177.1"/>
</dbReference>
<evidence type="ECO:0000313" key="2">
    <source>
        <dbReference type="EMBL" id="KAK7948069.1"/>
    </source>
</evidence>
<feature type="compositionally biased region" description="Basic and acidic residues" evidence="1">
    <location>
        <begin position="12"/>
        <end position="29"/>
    </location>
</feature>
<name>A0ABR1Q6C6_9PEZI</name>
<dbReference type="EMBL" id="JAQQWE010000006">
    <property type="protein sequence ID" value="KAK7948069.1"/>
    <property type="molecule type" value="Genomic_DNA"/>
</dbReference>
<dbReference type="Proteomes" id="UP001391051">
    <property type="component" value="Unassembled WGS sequence"/>
</dbReference>
<gene>
    <name evidence="2" type="ORF">PG986_008955</name>
</gene>
<dbReference type="GeneID" id="92078239"/>
<accession>A0ABR1Q6C6</accession>
<feature type="compositionally biased region" description="Low complexity" evidence="1">
    <location>
        <begin position="30"/>
        <end position="46"/>
    </location>
</feature>
<sequence length="99" mass="10540">MSEQENYLYQKRSSEGAATHHHDRDEKSSTGKTTSSSPSAPLNTSSHRNPNPIAGSEKSTTACDSTVGPGHATSSGLLFGSLARTRQPGFDRCSAEWTT</sequence>